<evidence type="ECO:0000313" key="3">
    <source>
        <dbReference type="Proteomes" id="UP001444071"/>
    </source>
</evidence>
<keyword evidence="3" id="KW-1185">Reference proteome</keyword>
<organism evidence="2 3">
    <name type="scientific">Xenotaenia resolanae</name>
    <dbReference type="NCBI Taxonomy" id="208358"/>
    <lineage>
        <taxon>Eukaryota</taxon>
        <taxon>Metazoa</taxon>
        <taxon>Chordata</taxon>
        <taxon>Craniata</taxon>
        <taxon>Vertebrata</taxon>
        <taxon>Euteleostomi</taxon>
        <taxon>Actinopterygii</taxon>
        <taxon>Neopterygii</taxon>
        <taxon>Teleostei</taxon>
        <taxon>Neoteleostei</taxon>
        <taxon>Acanthomorphata</taxon>
        <taxon>Ovalentaria</taxon>
        <taxon>Atherinomorphae</taxon>
        <taxon>Cyprinodontiformes</taxon>
        <taxon>Goodeidae</taxon>
        <taxon>Xenotaenia</taxon>
    </lineage>
</organism>
<evidence type="ECO:0000313" key="2">
    <source>
        <dbReference type="EMBL" id="MEQ2270508.1"/>
    </source>
</evidence>
<reference evidence="2 3" key="1">
    <citation type="submission" date="2021-06" db="EMBL/GenBank/DDBJ databases">
        <authorList>
            <person name="Palmer J.M."/>
        </authorList>
    </citation>
    <scope>NUCLEOTIDE SEQUENCE [LARGE SCALE GENOMIC DNA]</scope>
    <source>
        <strain evidence="2 3">XR_2019</strain>
        <tissue evidence="2">Muscle</tissue>
    </source>
</reference>
<protein>
    <submittedName>
        <fullName evidence="2">Uncharacterized protein</fullName>
    </submittedName>
</protein>
<feature type="region of interest" description="Disordered" evidence="1">
    <location>
        <begin position="1"/>
        <end position="46"/>
    </location>
</feature>
<comment type="caution">
    <text evidence="2">The sequence shown here is derived from an EMBL/GenBank/DDBJ whole genome shotgun (WGS) entry which is preliminary data.</text>
</comment>
<sequence>AAAMQHPNFETRHPLQTDEQQETGFDPLHNFNKNRSRSLDSSSYSQPESTFLSYRKEWDDLFLNSNYLARIRQAGINGRLKSSRFRSVCWKLYLEVLPEDKGQWIKRTKEHRAQYEKIKEMVGGPFCAILVDFFTMTTIPLHTVFSPISKFMVQC</sequence>
<gene>
    <name evidence="2" type="ORF">XENORESO_020184</name>
</gene>
<dbReference type="Proteomes" id="UP001444071">
    <property type="component" value="Unassembled WGS sequence"/>
</dbReference>
<accession>A0ABV0WNS6</accession>
<name>A0ABV0WNS6_9TELE</name>
<feature type="non-terminal residue" evidence="2">
    <location>
        <position position="1"/>
    </location>
</feature>
<proteinExistence type="predicted"/>
<dbReference type="EMBL" id="JAHRIM010060130">
    <property type="protein sequence ID" value="MEQ2270508.1"/>
    <property type="molecule type" value="Genomic_DNA"/>
</dbReference>
<evidence type="ECO:0000256" key="1">
    <source>
        <dbReference type="SAM" id="MobiDB-lite"/>
    </source>
</evidence>